<accession>A0A645E6M0</accession>
<gene>
    <name evidence="2" type="ORF">SDC9_144128</name>
</gene>
<proteinExistence type="predicted"/>
<dbReference type="Gene3D" id="2.40.50.1020">
    <property type="entry name" value="LytTr DNA-binding domain"/>
    <property type="match status" value="1"/>
</dbReference>
<dbReference type="PROSITE" id="PS50930">
    <property type="entry name" value="HTH_LYTTR"/>
    <property type="match status" value="1"/>
</dbReference>
<dbReference type="GO" id="GO:0003677">
    <property type="term" value="F:DNA binding"/>
    <property type="evidence" value="ECO:0007669"/>
    <property type="project" value="InterPro"/>
</dbReference>
<dbReference type="Pfam" id="PF04397">
    <property type="entry name" value="LytTR"/>
    <property type="match status" value="1"/>
</dbReference>
<comment type="caution">
    <text evidence="2">The sequence shown here is derived from an EMBL/GenBank/DDBJ whole genome shotgun (WGS) entry which is preliminary data.</text>
</comment>
<reference evidence="2" key="1">
    <citation type="submission" date="2019-08" db="EMBL/GenBank/DDBJ databases">
        <authorList>
            <person name="Kucharzyk K."/>
            <person name="Murdoch R.W."/>
            <person name="Higgins S."/>
            <person name="Loffler F."/>
        </authorList>
    </citation>
    <scope>NUCLEOTIDE SEQUENCE</scope>
</reference>
<name>A0A645E6M0_9ZZZZ</name>
<evidence type="ECO:0000259" key="1">
    <source>
        <dbReference type="PROSITE" id="PS50930"/>
    </source>
</evidence>
<feature type="domain" description="HTH LytTR-type" evidence="1">
    <location>
        <begin position="12"/>
        <end position="116"/>
    </location>
</feature>
<dbReference type="AlphaFoldDB" id="A0A645E6M0"/>
<sequence length="125" mass="14481">MEHLSSMQVKNITLKLANGGYQTIDINEIIYIESFGHAQNVHLKNGEYIEVRLTLTQLFLKLKELSKRQFVAPYKGYIVNQKAIVKIESDRIVLQNGKEVPIVKRSFREIRDCFFDYTFGVGGRK</sequence>
<evidence type="ECO:0000313" key="2">
    <source>
        <dbReference type="EMBL" id="MPM96958.1"/>
    </source>
</evidence>
<dbReference type="SMART" id="SM00850">
    <property type="entry name" value="LytTR"/>
    <property type="match status" value="1"/>
</dbReference>
<dbReference type="InterPro" id="IPR007492">
    <property type="entry name" value="LytTR_DNA-bd_dom"/>
</dbReference>
<protein>
    <recommendedName>
        <fullName evidence="1">HTH LytTR-type domain-containing protein</fullName>
    </recommendedName>
</protein>
<dbReference type="EMBL" id="VSSQ01043292">
    <property type="protein sequence ID" value="MPM96958.1"/>
    <property type="molecule type" value="Genomic_DNA"/>
</dbReference>
<organism evidence="2">
    <name type="scientific">bioreactor metagenome</name>
    <dbReference type="NCBI Taxonomy" id="1076179"/>
    <lineage>
        <taxon>unclassified sequences</taxon>
        <taxon>metagenomes</taxon>
        <taxon>ecological metagenomes</taxon>
    </lineage>
</organism>